<evidence type="ECO:0000259" key="11">
    <source>
        <dbReference type="PROSITE" id="PS50268"/>
    </source>
</evidence>
<dbReference type="InterPro" id="IPR006644">
    <property type="entry name" value="Cadg"/>
</dbReference>
<dbReference type="Gene3D" id="2.150.10.10">
    <property type="entry name" value="Serralysin-like metalloprotease, C-terminal"/>
    <property type="match status" value="1"/>
</dbReference>
<dbReference type="SUPFAM" id="SSF49313">
    <property type="entry name" value="Cadherin-like"/>
    <property type="match status" value="4"/>
</dbReference>
<gene>
    <name evidence="12" type="ORF">EYC98_21590</name>
</gene>
<comment type="subcellular location">
    <subcellularLocation>
        <location evidence="1">Membrane</location>
    </subcellularLocation>
</comment>
<feature type="domain" description="PKD" evidence="10">
    <location>
        <begin position="1"/>
        <end position="41"/>
    </location>
</feature>
<keyword evidence="13" id="KW-1185">Reference proteome</keyword>
<dbReference type="Pfam" id="PF05345">
    <property type="entry name" value="He_PIG"/>
    <property type="match status" value="4"/>
</dbReference>
<dbReference type="PROSITE" id="PS50268">
    <property type="entry name" value="CADHERIN_2"/>
    <property type="match status" value="2"/>
</dbReference>
<feature type="domain" description="Cadherin" evidence="11">
    <location>
        <begin position="70"/>
        <end position="156"/>
    </location>
</feature>
<feature type="domain" description="Cadherin" evidence="11">
    <location>
        <begin position="175"/>
        <end position="253"/>
    </location>
</feature>
<keyword evidence="8" id="KW-0472">Membrane</keyword>
<dbReference type="Pfam" id="PF00353">
    <property type="entry name" value="HemolysinCabind"/>
    <property type="match status" value="1"/>
</dbReference>
<dbReference type="PANTHER" id="PTHR24026:SF126">
    <property type="entry name" value="PROTOCADHERIN FAT 4"/>
    <property type="match status" value="1"/>
</dbReference>
<dbReference type="InterPro" id="IPR015919">
    <property type="entry name" value="Cadherin-like_sf"/>
</dbReference>
<dbReference type="Proteomes" id="UP001143362">
    <property type="component" value="Unassembled WGS sequence"/>
</dbReference>
<reference evidence="12" key="1">
    <citation type="submission" date="2019-02" db="EMBL/GenBank/DDBJ databases">
        <authorList>
            <person name="Li S.-H."/>
        </authorList>
    </citation>
    <scope>NUCLEOTIDE SEQUENCE</scope>
    <source>
        <strain evidence="12">IMCC14734</strain>
    </source>
</reference>
<name>A0ABT3TM96_9GAMM</name>
<feature type="non-terminal residue" evidence="12">
    <location>
        <position position="1"/>
    </location>
</feature>
<keyword evidence="5" id="KW-0106">Calcium</keyword>
<dbReference type="SMART" id="SM00736">
    <property type="entry name" value="CADG"/>
    <property type="match status" value="2"/>
</dbReference>
<dbReference type="InterPro" id="IPR013783">
    <property type="entry name" value="Ig-like_fold"/>
</dbReference>
<evidence type="ECO:0000256" key="1">
    <source>
        <dbReference type="ARBA" id="ARBA00004370"/>
    </source>
</evidence>
<feature type="non-terminal residue" evidence="12">
    <location>
        <position position="626"/>
    </location>
</feature>
<dbReference type="InterPro" id="IPR018511">
    <property type="entry name" value="Hemolysin-typ_Ca-bd_CS"/>
</dbReference>
<dbReference type="CDD" id="cd11304">
    <property type="entry name" value="Cadherin_repeat"/>
    <property type="match status" value="4"/>
</dbReference>
<dbReference type="SUPFAM" id="SSF49299">
    <property type="entry name" value="PKD domain"/>
    <property type="match status" value="1"/>
</dbReference>
<sequence>YGDGSGVQALALNPDKSFALNHSYAVSGVYTVTVTVSDEDGGIGVTSVLASPNNEAPVLDPIADRSVSEGSLLTFTVTATDTDVPINGLTYSLDDDAPAGAAIDPQTGVFSWTPTEAQGPGSYDITVRVTDDGAPALDDTRTFTITVTEVNGAPLLVAIGNVYVDQQSILTFAATATDADQPANGLTFSLDAGAPDGATIDALTGVFSWTPTAAQGPGDYSVTVRVTDDGTPVRNDFETIVITVGESNVAPVLAGIGDQITDELTELSFTVSATDGNAANTLTYSLDGGAPAGASIDSVTGEFRWTPTEVQGPGSFSVTVRVTDDGTQARDDFETIVITVDEVNGAPDLDTIGDQFVAEGLLLAFVVSAVDPDGPDGVLTFSLDAGAPAGATIDSATGVFSWAPTQAQGLGEFSVTIRVIDDGTPSLDDAETITITVGTPPLVPPADPRVLGQVDGNGVLTLNVGPAEQRALRNLLPDVEAEQVYIDHVGSGSVTGESIRITLFGVSQTFDNVTSILITDMGAGNDFVQISSGVSSPVEVHLGAGADTLISAGSGSVRAFGDDGDDRLTGGTGNDTLFGGSGQDDLRGGAGNDTLWGGADGDRLEGEAGQDTLYGGGGIDFLVLDH</sequence>
<dbReference type="PROSITE" id="PS00330">
    <property type="entry name" value="HEMOLYSIN_CALCIUM"/>
    <property type="match status" value="4"/>
</dbReference>
<dbReference type="EMBL" id="SHNN01000014">
    <property type="protein sequence ID" value="MCX2983457.1"/>
    <property type="molecule type" value="Genomic_DNA"/>
</dbReference>
<feature type="region of interest" description="Disordered" evidence="9">
    <location>
        <begin position="563"/>
        <end position="591"/>
    </location>
</feature>
<evidence type="ECO:0000256" key="4">
    <source>
        <dbReference type="ARBA" id="ARBA00022737"/>
    </source>
</evidence>
<dbReference type="InterPro" id="IPR035986">
    <property type="entry name" value="PKD_dom_sf"/>
</dbReference>
<evidence type="ECO:0000256" key="8">
    <source>
        <dbReference type="ARBA" id="ARBA00023136"/>
    </source>
</evidence>
<evidence type="ECO:0000259" key="10">
    <source>
        <dbReference type="PROSITE" id="PS50093"/>
    </source>
</evidence>
<dbReference type="SMART" id="SM00112">
    <property type="entry name" value="CA"/>
    <property type="match status" value="4"/>
</dbReference>
<organism evidence="12 13">
    <name type="scientific">Candidatus Litorirhabdus singularis</name>
    <dbReference type="NCBI Taxonomy" id="2518993"/>
    <lineage>
        <taxon>Bacteria</taxon>
        <taxon>Pseudomonadati</taxon>
        <taxon>Pseudomonadota</taxon>
        <taxon>Gammaproteobacteria</taxon>
        <taxon>Cellvibrionales</taxon>
        <taxon>Halieaceae</taxon>
        <taxon>Candidatus Litorirhabdus</taxon>
    </lineage>
</organism>
<evidence type="ECO:0000256" key="9">
    <source>
        <dbReference type="SAM" id="MobiDB-lite"/>
    </source>
</evidence>
<keyword evidence="4" id="KW-0677">Repeat</keyword>
<evidence type="ECO:0000313" key="13">
    <source>
        <dbReference type="Proteomes" id="UP001143362"/>
    </source>
</evidence>
<evidence type="ECO:0000256" key="6">
    <source>
        <dbReference type="ARBA" id="ARBA00022989"/>
    </source>
</evidence>
<evidence type="ECO:0000256" key="5">
    <source>
        <dbReference type="ARBA" id="ARBA00022837"/>
    </source>
</evidence>
<dbReference type="InterPro" id="IPR011049">
    <property type="entry name" value="Serralysin-like_metalloprot_C"/>
</dbReference>
<dbReference type="PANTHER" id="PTHR24026">
    <property type="entry name" value="FAT ATYPICAL CADHERIN-RELATED"/>
    <property type="match status" value="1"/>
</dbReference>
<dbReference type="InterPro" id="IPR000601">
    <property type="entry name" value="PKD_dom"/>
</dbReference>
<dbReference type="SUPFAM" id="SSF51120">
    <property type="entry name" value="beta-Roll"/>
    <property type="match status" value="1"/>
</dbReference>
<proteinExistence type="predicted"/>
<dbReference type="InterPro" id="IPR003995">
    <property type="entry name" value="RTX_toxin_determinant-A"/>
</dbReference>
<dbReference type="RefSeq" id="WP_279247498.1">
    <property type="nucleotide sequence ID" value="NZ_SHNN01000014.1"/>
</dbReference>
<dbReference type="PRINTS" id="PR01488">
    <property type="entry name" value="RTXTOXINA"/>
</dbReference>
<dbReference type="InterPro" id="IPR002126">
    <property type="entry name" value="Cadherin-like_dom"/>
</dbReference>
<dbReference type="Gene3D" id="2.60.40.10">
    <property type="entry name" value="Immunoglobulins"/>
    <property type="match status" value="4"/>
</dbReference>
<keyword evidence="3" id="KW-0812">Transmembrane</keyword>
<comment type="caution">
    <text evidence="12">The sequence shown here is derived from an EMBL/GenBank/DDBJ whole genome shotgun (WGS) entry which is preliminary data.</text>
</comment>
<protein>
    <recommendedName>
        <fullName evidence="14">Tandem-95 repeat protein</fullName>
    </recommendedName>
</protein>
<keyword evidence="2" id="KW-0800">Toxin</keyword>
<keyword evidence="7" id="KW-0843">Virulence</keyword>
<accession>A0ABT3TM96</accession>
<evidence type="ECO:0008006" key="14">
    <source>
        <dbReference type="Google" id="ProtNLM"/>
    </source>
</evidence>
<dbReference type="InterPro" id="IPR001343">
    <property type="entry name" value="Hemolysn_Ca-bd"/>
</dbReference>
<dbReference type="PROSITE" id="PS50093">
    <property type="entry name" value="PKD"/>
    <property type="match status" value="1"/>
</dbReference>
<evidence type="ECO:0000313" key="12">
    <source>
        <dbReference type="EMBL" id="MCX2983457.1"/>
    </source>
</evidence>
<evidence type="ECO:0000256" key="7">
    <source>
        <dbReference type="ARBA" id="ARBA00023026"/>
    </source>
</evidence>
<evidence type="ECO:0000256" key="2">
    <source>
        <dbReference type="ARBA" id="ARBA00022656"/>
    </source>
</evidence>
<evidence type="ECO:0000256" key="3">
    <source>
        <dbReference type="ARBA" id="ARBA00022692"/>
    </source>
</evidence>
<keyword evidence="6" id="KW-1133">Transmembrane helix</keyword>
<dbReference type="PRINTS" id="PR00313">
    <property type="entry name" value="CABNDNGRPT"/>
</dbReference>